<dbReference type="HOGENOM" id="CLU_297466_0_0_1"/>
<dbReference type="Proteomes" id="UP000011087">
    <property type="component" value="Unassembled WGS sequence"/>
</dbReference>
<feature type="compositionally biased region" description="Low complexity" evidence="1">
    <location>
        <begin position="903"/>
        <end position="946"/>
    </location>
</feature>
<keyword evidence="4" id="KW-1185">Reference proteome</keyword>
<dbReference type="EMBL" id="JH993117">
    <property type="protein sequence ID" value="EKX34156.1"/>
    <property type="molecule type" value="Genomic_DNA"/>
</dbReference>
<feature type="region of interest" description="Disordered" evidence="1">
    <location>
        <begin position="842"/>
        <end position="982"/>
    </location>
</feature>
<feature type="compositionally biased region" description="Acidic residues" evidence="1">
    <location>
        <begin position="269"/>
        <end position="286"/>
    </location>
</feature>
<feature type="region of interest" description="Disordered" evidence="1">
    <location>
        <begin position="91"/>
        <end position="115"/>
    </location>
</feature>
<proteinExistence type="predicted"/>
<dbReference type="EnsemblProtists" id="EKX34156">
    <property type="protein sequence ID" value="EKX34156"/>
    <property type="gene ID" value="GUITHDRAFT_119650"/>
</dbReference>
<dbReference type="AlphaFoldDB" id="L1ID26"/>
<dbReference type="RefSeq" id="XP_005821136.1">
    <property type="nucleotide sequence ID" value="XM_005821079.1"/>
</dbReference>
<reference evidence="4" key="2">
    <citation type="submission" date="2012-11" db="EMBL/GenBank/DDBJ databases">
        <authorList>
            <person name="Kuo A."/>
            <person name="Curtis B.A."/>
            <person name="Tanifuji G."/>
            <person name="Burki F."/>
            <person name="Gruber A."/>
            <person name="Irimia M."/>
            <person name="Maruyama S."/>
            <person name="Arias M.C."/>
            <person name="Ball S.G."/>
            <person name="Gile G.H."/>
            <person name="Hirakawa Y."/>
            <person name="Hopkins J.F."/>
            <person name="Rensing S.A."/>
            <person name="Schmutz J."/>
            <person name="Symeonidi A."/>
            <person name="Elias M."/>
            <person name="Eveleigh R.J."/>
            <person name="Herman E.K."/>
            <person name="Klute M.J."/>
            <person name="Nakayama T."/>
            <person name="Obornik M."/>
            <person name="Reyes-Prieto A."/>
            <person name="Armbrust E.V."/>
            <person name="Aves S.J."/>
            <person name="Beiko R.G."/>
            <person name="Coutinho P."/>
            <person name="Dacks J.B."/>
            <person name="Durnford D.G."/>
            <person name="Fast N.M."/>
            <person name="Green B.R."/>
            <person name="Grisdale C."/>
            <person name="Hempe F."/>
            <person name="Henrissat B."/>
            <person name="Hoppner M.P."/>
            <person name="Ishida K.-I."/>
            <person name="Kim E."/>
            <person name="Koreny L."/>
            <person name="Kroth P.G."/>
            <person name="Liu Y."/>
            <person name="Malik S.-B."/>
            <person name="Maier U.G."/>
            <person name="McRose D."/>
            <person name="Mock T."/>
            <person name="Neilson J.A."/>
            <person name="Onodera N.T."/>
            <person name="Poole A.M."/>
            <person name="Pritham E.J."/>
            <person name="Richards T.A."/>
            <person name="Rocap G."/>
            <person name="Roy S.W."/>
            <person name="Sarai C."/>
            <person name="Schaack S."/>
            <person name="Shirato S."/>
            <person name="Slamovits C.H."/>
            <person name="Spencer D.F."/>
            <person name="Suzuki S."/>
            <person name="Worden A.Z."/>
            <person name="Zauner S."/>
            <person name="Barry K."/>
            <person name="Bell C."/>
            <person name="Bharti A.K."/>
            <person name="Crow J.A."/>
            <person name="Grimwood J."/>
            <person name="Kramer R."/>
            <person name="Lindquist E."/>
            <person name="Lucas S."/>
            <person name="Salamov A."/>
            <person name="McFadden G.I."/>
            <person name="Lane C.E."/>
            <person name="Keeling P.J."/>
            <person name="Gray M.W."/>
            <person name="Grigoriev I.V."/>
            <person name="Archibald J.M."/>
        </authorList>
    </citation>
    <scope>NUCLEOTIDE SEQUENCE</scope>
    <source>
        <strain evidence="4">CCMP2712</strain>
    </source>
</reference>
<feature type="region of interest" description="Disordered" evidence="1">
    <location>
        <begin position="461"/>
        <end position="487"/>
    </location>
</feature>
<name>L1ID26_GUITC</name>
<feature type="region of interest" description="Disordered" evidence="1">
    <location>
        <begin position="665"/>
        <end position="689"/>
    </location>
</feature>
<gene>
    <name evidence="2" type="ORF">GUITHDRAFT_119650</name>
</gene>
<reference evidence="3" key="3">
    <citation type="submission" date="2016-03" db="UniProtKB">
        <authorList>
            <consortium name="EnsemblProtists"/>
        </authorList>
    </citation>
    <scope>IDENTIFICATION</scope>
</reference>
<evidence type="ECO:0000313" key="4">
    <source>
        <dbReference type="Proteomes" id="UP000011087"/>
    </source>
</evidence>
<organism evidence="2">
    <name type="scientific">Guillardia theta (strain CCMP2712)</name>
    <name type="common">Cryptophyte</name>
    <dbReference type="NCBI Taxonomy" id="905079"/>
    <lineage>
        <taxon>Eukaryota</taxon>
        <taxon>Cryptophyceae</taxon>
        <taxon>Pyrenomonadales</taxon>
        <taxon>Geminigeraceae</taxon>
        <taxon>Guillardia</taxon>
    </lineage>
</organism>
<feature type="region of interest" description="Disordered" evidence="1">
    <location>
        <begin position="267"/>
        <end position="321"/>
    </location>
</feature>
<protein>
    <submittedName>
        <fullName evidence="2 3">Uncharacterized protein</fullName>
    </submittedName>
</protein>
<reference evidence="2 4" key="1">
    <citation type="journal article" date="2012" name="Nature">
        <title>Algal genomes reveal evolutionary mosaicism and the fate of nucleomorphs.</title>
        <authorList>
            <consortium name="DOE Joint Genome Institute"/>
            <person name="Curtis B.A."/>
            <person name="Tanifuji G."/>
            <person name="Burki F."/>
            <person name="Gruber A."/>
            <person name="Irimia M."/>
            <person name="Maruyama S."/>
            <person name="Arias M.C."/>
            <person name="Ball S.G."/>
            <person name="Gile G.H."/>
            <person name="Hirakawa Y."/>
            <person name="Hopkins J.F."/>
            <person name="Kuo A."/>
            <person name="Rensing S.A."/>
            <person name="Schmutz J."/>
            <person name="Symeonidi A."/>
            <person name="Elias M."/>
            <person name="Eveleigh R.J."/>
            <person name="Herman E.K."/>
            <person name="Klute M.J."/>
            <person name="Nakayama T."/>
            <person name="Obornik M."/>
            <person name="Reyes-Prieto A."/>
            <person name="Armbrust E.V."/>
            <person name="Aves S.J."/>
            <person name="Beiko R.G."/>
            <person name="Coutinho P."/>
            <person name="Dacks J.B."/>
            <person name="Durnford D.G."/>
            <person name="Fast N.M."/>
            <person name="Green B.R."/>
            <person name="Grisdale C.J."/>
            <person name="Hempel F."/>
            <person name="Henrissat B."/>
            <person name="Hoppner M.P."/>
            <person name="Ishida K."/>
            <person name="Kim E."/>
            <person name="Koreny L."/>
            <person name="Kroth P.G."/>
            <person name="Liu Y."/>
            <person name="Malik S.B."/>
            <person name="Maier U.G."/>
            <person name="McRose D."/>
            <person name="Mock T."/>
            <person name="Neilson J.A."/>
            <person name="Onodera N.T."/>
            <person name="Poole A.M."/>
            <person name="Pritham E.J."/>
            <person name="Richards T.A."/>
            <person name="Rocap G."/>
            <person name="Roy S.W."/>
            <person name="Sarai C."/>
            <person name="Schaack S."/>
            <person name="Shirato S."/>
            <person name="Slamovits C.H."/>
            <person name="Spencer D.F."/>
            <person name="Suzuki S."/>
            <person name="Worden A.Z."/>
            <person name="Zauner S."/>
            <person name="Barry K."/>
            <person name="Bell C."/>
            <person name="Bharti A.K."/>
            <person name="Crow J.A."/>
            <person name="Grimwood J."/>
            <person name="Kramer R."/>
            <person name="Lindquist E."/>
            <person name="Lucas S."/>
            <person name="Salamov A."/>
            <person name="McFadden G.I."/>
            <person name="Lane C.E."/>
            <person name="Keeling P.J."/>
            <person name="Gray M.W."/>
            <person name="Grigoriev I.V."/>
            <person name="Archibald J.M."/>
        </authorList>
    </citation>
    <scope>NUCLEOTIDE SEQUENCE</scope>
    <source>
        <strain evidence="2 4">CCMP2712</strain>
    </source>
</reference>
<feature type="compositionally biased region" description="Low complexity" evidence="1">
    <location>
        <begin position="849"/>
        <end position="864"/>
    </location>
</feature>
<sequence>MRVSSYYPLKAFPHRYAQMLDCYLHGMPICQCPTECDGCQRELDPSVAAHHLQTCIRRSSKLPTAHDNLTRTIRSMLNEAGLQSVIDTVGDPRSRRQVPSHPHGRKMKGDIHIPGIRDRGSEQYEGLMADVTLVHPYIGSSADLTKWGEVNLDALHVAASEKIRKHRAAYAMTTPPRAFIPLAISTDGTLHPDTLRFIWYLADIIAQRSMPLEDAAFGRHFVPDDGPAAEVLARKRAATYQRLTMQLTLEVLLSGARRMTPLRAQALLEPEDSSSSDFVESPEESSPEVSDSDGGHPSSGPDDRRGAGEASPSLTVTSGASGELDTTGYLAAHPDLLEFARFKRELPHSRGGDEFTPSEGLHPAVYYTAIARFLAWYSDQPMSRTLPSPHSLDVHCSRSLRAQKHPLATFFVEAHDFVHNAGAILYRHVKAPAPAADGAAIPPAPAAVPDDPWHRNYWQKAHSPQREAAQTHTKHKPEDDAGRPPASVVHIPGLRALVDSSHEHFIPPPAQRNVTPLVMRVFPRHVHARAALTDQQRDILTLHSRRTHSLKSQDRVLQSTIFAHFPERDLSHSPMRVSSYYPLKAFPHRYAQMLDCYLHGMPICQCPTECDGCQRELDPSVAAHHLQTCKRRSSKLPTAHDNLTRTIRSMLNEAGLQSVIDTVGDPRSRRQVPSHPHGRKMKGDIHIPGIRDRGSEQYEGLMADVTLVHPYIGSSADLTKWGEVNLDALHVAASEKIRKHRAAYAMTTPPRAFIPLAISTDGTLHPDTLRFIWYLADIIAQRSMPLEDAAFGRHFVPDDGPAAEVLARKRAATYQRLTMQLTLEALLSGARRMTPLRAQALLEPEDSSSSDFVESSEGESSPEVSDSDGGHPSSGPDDRRGAGEASPSLTVTSGASGELDTTGVLAAGPSSPASSPASVGSRRSLGIAAASPPSRAATADSATADSEASEEDYLERYRVPVSSLPPSAAPGGPPGSAGSLSAAALSPSAAARFVAAADVSTDSGQSAASGYRV</sequence>
<evidence type="ECO:0000256" key="1">
    <source>
        <dbReference type="SAM" id="MobiDB-lite"/>
    </source>
</evidence>
<evidence type="ECO:0000313" key="3">
    <source>
        <dbReference type="EnsemblProtists" id="EKX34156"/>
    </source>
</evidence>
<feature type="compositionally biased region" description="Basic residues" evidence="1">
    <location>
        <begin position="95"/>
        <end position="106"/>
    </location>
</feature>
<evidence type="ECO:0000313" key="2">
    <source>
        <dbReference type="EMBL" id="EKX34156.1"/>
    </source>
</evidence>
<feature type="compositionally biased region" description="Basic residues" evidence="1">
    <location>
        <begin position="669"/>
        <end position="680"/>
    </location>
</feature>
<dbReference type="GeneID" id="17290908"/>
<dbReference type="PaxDb" id="55529-EKX34156"/>
<dbReference type="KEGG" id="gtt:GUITHDRAFT_119650"/>
<accession>L1ID26</accession>